<dbReference type="Proteomes" id="UP000192578">
    <property type="component" value="Unassembled WGS sequence"/>
</dbReference>
<dbReference type="Gene3D" id="3.90.320.10">
    <property type="match status" value="1"/>
</dbReference>
<name>A0A1W0WR67_HYPEX</name>
<proteinExistence type="inferred from homology"/>
<comment type="similarity">
    <text evidence="1">Belongs to the EXO5 family.</text>
</comment>
<dbReference type="InterPro" id="IPR011604">
    <property type="entry name" value="PDDEXK-like_dom_sf"/>
</dbReference>
<dbReference type="PANTHER" id="PTHR14464:SF4">
    <property type="entry name" value="EXONUCLEASE V"/>
    <property type="match status" value="1"/>
</dbReference>
<keyword evidence="2" id="KW-0540">Nuclease</keyword>
<keyword evidence="3" id="KW-1185">Reference proteome</keyword>
<dbReference type="AlphaFoldDB" id="A0A1W0WR67"/>
<dbReference type="GO" id="GO:0005634">
    <property type="term" value="C:nucleus"/>
    <property type="evidence" value="ECO:0007669"/>
    <property type="project" value="TreeGrafter"/>
</dbReference>
<dbReference type="InterPro" id="IPR019190">
    <property type="entry name" value="EXOV"/>
</dbReference>
<reference evidence="3" key="1">
    <citation type="submission" date="2017-01" db="EMBL/GenBank/DDBJ databases">
        <title>Comparative genomics of anhydrobiosis in the tardigrade Hypsibius dujardini.</title>
        <authorList>
            <person name="Yoshida Y."/>
            <person name="Koutsovoulos G."/>
            <person name="Laetsch D."/>
            <person name="Stevens L."/>
            <person name="Kumar S."/>
            <person name="Horikawa D."/>
            <person name="Ishino K."/>
            <person name="Komine S."/>
            <person name="Tomita M."/>
            <person name="Blaxter M."/>
            <person name="Arakawa K."/>
        </authorList>
    </citation>
    <scope>NUCLEOTIDE SEQUENCE [LARGE SCALE GENOMIC DNA]</scope>
    <source>
        <strain evidence="3">Z151</strain>
    </source>
</reference>
<organism evidence="2 3">
    <name type="scientific">Hypsibius exemplaris</name>
    <name type="common">Freshwater tardigrade</name>
    <dbReference type="NCBI Taxonomy" id="2072580"/>
    <lineage>
        <taxon>Eukaryota</taxon>
        <taxon>Metazoa</taxon>
        <taxon>Ecdysozoa</taxon>
        <taxon>Tardigrada</taxon>
        <taxon>Eutardigrada</taxon>
        <taxon>Parachela</taxon>
        <taxon>Hypsibioidea</taxon>
        <taxon>Hypsibiidae</taxon>
        <taxon>Hypsibius</taxon>
    </lineage>
</organism>
<evidence type="ECO:0000256" key="1">
    <source>
        <dbReference type="ARBA" id="ARBA00009797"/>
    </source>
</evidence>
<dbReference type="OrthoDB" id="354769at2759"/>
<sequence length="389" mass="44384">MEQSYLDDGESELFNNIDMEDLIGPEPSAAVENLALVLSPSVIDDPDVIIISPSDIFSNGSRTTTSPRKLAQKKTPLETLRPRYFFVSDFVAYTWCSQKAYFSILNPGFEEMIQEIKSVSDPTKKIQPVMKIGTAIHVTRELAVHAPPKPVKTCGPEDLFAIRLLNTFTLLHALILGKPVEREIPVFGMPLDLGILIFGKIDEINLDHTTGMITLSETKTRNSEREPRPPQQIGHRLQVMLYKRLLEDIIQGKMNWRLILNILHLKSEKKFSEAVQKEIICSGLSADHLDLLFRQVTAMTAALSGEIVLNVEYVYQGTKKTFLTRTVEYDEEWLREQMTDFVHVWTMRKPMLGAPVHEAWKCHDCSFGDICEWKQARIPRRNTDGTWTR</sequence>
<keyword evidence="2" id="KW-0378">Hydrolase</keyword>
<dbReference type="EMBL" id="MTYJ01000057">
    <property type="protein sequence ID" value="OQV17690.1"/>
    <property type="molecule type" value="Genomic_DNA"/>
</dbReference>
<dbReference type="PANTHER" id="PTHR14464">
    <property type="entry name" value="EXONUCLEASE V"/>
    <property type="match status" value="1"/>
</dbReference>
<accession>A0A1W0WR67</accession>
<gene>
    <name evidence="2" type="ORF">BV898_08148</name>
</gene>
<dbReference type="GO" id="GO:0036297">
    <property type="term" value="P:interstrand cross-link repair"/>
    <property type="evidence" value="ECO:0007669"/>
    <property type="project" value="TreeGrafter"/>
</dbReference>
<protein>
    <submittedName>
        <fullName evidence="2">Exonuclease V</fullName>
    </submittedName>
</protein>
<dbReference type="GO" id="GO:0045145">
    <property type="term" value="F:single-stranded DNA 5'-3' DNA exonuclease activity"/>
    <property type="evidence" value="ECO:0007669"/>
    <property type="project" value="InterPro"/>
</dbReference>
<evidence type="ECO:0000313" key="2">
    <source>
        <dbReference type="EMBL" id="OQV17690.1"/>
    </source>
</evidence>
<evidence type="ECO:0000313" key="3">
    <source>
        <dbReference type="Proteomes" id="UP000192578"/>
    </source>
</evidence>
<keyword evidence="2" id="KW-0269">Exonuclease</keyword>
<comment type="caution">
    <text evidence="2">The sequence shown here is derived from an EMBL/GenBank/DDBJ whole genome shotgun (WGS) entry which is preliminary data.</text>
</comment>
<dbReference type="Pfam" id="PF09810">
    <property type="entry name" value="Exo5"/>
    <property type="match status" value="3"/>
</dbReference>